<evidence type="ECO:0000313" key="1">
    <source>
        <dbReference type="EMBL" id="TGY91074.1"/>
    </source>
</evidence>
<comment type="caution">
    <text evidence="1">The sequence shown here is derived from an EMBL/GenBank/DDBJ whole genome shotgun (WGS) entry which is preliminary data.</text>
</comment>
<gene>
    <name evidence="1" type="ORF">E5329_22990</name>
</gene>
<name>A0AC61RPZ2_9FIRM</name>
<keyword evidence="2" id="KW-1185">Reference proteome</keyword>
<organism evidence="1 2">
    <name type="scientific">Petralouisia muris</name>
    <dbReference type="NCBI Taxonomy" id="3032872"/>
    <lineage>
        <taxon>Bacteria</taxon>
        <taxon>Bacillati</taxon>
        <taxon>Bacillota</taxon>
        <taxon>Clostridia</taxon>
        <taxon>Lachnospirales</taxon>
        <taxon>Lachnospiraceae</taxon>
        <taxon>Petralouisia</taxon>
    </lineage>
</organism>
<dbReference type="EMBL" id="SRYA01000072">
    <property type="protein sequence ID" value="TGY91074.1"/>
    <property type="molecule type" value="Genomic_DNA"/>
</dbReference>
<evidence type="ECO:0000313" key="2">
    <source>
        <dbReference type="Proteomes" id="UP000304953"/>
    </source>
</evidence>
<sequence>MRAAKENEAAKAADVESLKEKYSGTDEKIYTVTTTVQVDDDTEEEFSYLFRKPKPASYDRYVKTISNSVTKASKSFVFDNIIEDQKDELKKTVEEYPAITISLADKLLRMLGLADTTSVKKL</sequence>
<accession>A0AC61RPZ2</accession>
<proteinExistence type="predicted"/>
<dbReference type="Proteomes" id="UP000304953">
    <property type="component" value="Unassembled WGS sequence"/>
</dbReference>
<protein>
    <submittedName>
        <fullName evidence="1">Uncharacterized protein</fullName>
    </submittedName>
</protein>
<reference evidence="1" key="1">
    <citation type="submission" date="2019-04" db="EMBL/GenBank/DDBJ databases">
        <title>Microbes associate with the intestines of laboratory mice.</title>
        <authorList>
            <person name="Navarre W."/>
            <person name="Wong E."/>
            <person name="Huang K."/>
            <person name="Tropini C."/>
            <person name="Ng K."/>
            <person name="Yu B."/>
        </authorList>
    </citation>
    <scope>NUCLEOTIDE SEQUENCE</scope>
    <source>
        <strain evidence="1">NM01_1-7b</strain>
    </source>
</reference>